<feature type="region of interest" description="Disordered" evidence="11">
    <location>
        <begin position="131"/>
        <end position="151"/>
    </location>
</feature>
<feature type="domain" description="Core-binding (CB)" evidence="13">
    <location>
        <begin position="3"/>
        <end position="88"/>
    </location>
</feature>
<dbReference type="GO" id="GO:0003677">
    <property type="term" value="F:DNA binding"/>
    <property type="evidence" value="ECO:0007669"/>
    <property type="project" value="UniProtKB-UniRule"/>
</dbReference>
<dbReference type="PROSITE" id="PS51900">
    <property type="entry name" value="CB"/>
    <property type="match status" value="1"/>
</dbReference>
<keyword evidence="8 10" id="KW-0233">DNA recombination</keyword>
<evidence type="ECO:0000313" key="15">
    <source>
        <dbReference type="Proteomes" id="UP000010797"/>
    </source>
</evidence>
<dbReference type="PANTHER" id="PTHR30349:SF81">
    <property type="entry name" value="TYROSINE RECOMBINASE XERC"/>
    <property type="match status" value="1"/>
</dbReference>
<dbReference type="GO" id="GO:0006313">
    <property type="term" value="P:DNA transposition"/>
    <property type="evidence" value="ECO:0007669"/>
    <property type="project" value="UniProtKB-UniRule"/>
</dbReference>
<feature type="compositionally biased region" description="Polar residues" evidence="11">
    <location>
        <begin position="131"/>
        <end position="140"/>
    </location>
</feature>
<dbReference type="PROSITE" id="PS51898">
    <property type="entry name" value="TYR_RECOMBINASE"/>
    <property type="match status" value="1"/>
</dbReference>
<dbReference type="InterPro" id="IPR023009">
    <property type="entry name" value="Tyrosine_recombinase_XerC/XerD"/>
</dbReference>
<keyword evidence="7 10" id="KW-0238">DNA-binding</keyword>
<feature type="active site" evidence="10">
    <location>
        <position position="175"/>
    </location>
</feature>
<dbReference type="InterPro" id="IPR011932">
    <property type="entry name" value="Recomb_XerD"/>
</dbReference>
<feature type="active site" evidence="10">
    <location>
        <position position="270"/>
    </location>
</feature>
<dbReference type="InterPro" id="IPR050090">
    <property type="entry name" value="Tyrosine_recombinase_XerCD"/>
</dbReference>
<dbReference type="STRING" id="871963.Desdi_2395"/>
<evidence type="ECO:0000259" key="12">
    <source>
        <dbReference type="PROSITE" id="PS51898"/>
    </source>
</evidence>
<dbReference type="GO" id="GO:0009037">
    <property type="term" value="F:tyrosine-based site-specific recombinase activity"/>
    <property type="evidence" value="ECO:0007669"/>
    <property type="project" value="UniProtKB-UniRule"/>
</dbReference>
<dbReference type="AlphaFoldDB" id="L0F7K2"/>
<dbReference type="HAMAP" id="MF_01808">
    <property type="entry name" value="Recomb_XerC_XerD"/>
    <property type="match status" value="1"/>
</dbReference>
<dbReference type="HOGENOM" id="CLU_027562_9_6_9"/>
<dbReference type="Gene3D" id="1.10.150.130">
    <property type="match status" value="1"/>
</dbReference>
<dbReference type="InterPro" id="IPR010998">
    <property type="entry name" value="Integrase_recombinase_N"/>
</dbReference>
<evidence type="ECO:0000256" key="4">
    <source>
        <dbReference type="ARBA" id="ARBA00022618"/>
    </source>
</evidence>
<dbReference type="GO" id="GO:0005737">
    <property type="term" value="C:cytoplasm"/>
    <property type="evidence" value="ECO:0007669"/>
    <property type="project" value="UniProtKB-SubCell"/>
</dbReference>
<protein>
    <recommendedName>
        <fullName evidence="10">Tyrosine recombinase XerC</fullName>
    </recommendedName>
</protein>
<dbReference type="RefSeq" id="WP_015262791.1">
    <property type="nucleotide sequence ID" value="NC_019903.1"/>
</dbReference>
<name>L0F7K2_DESDL</name>
<sequence length="325" mass="37429">METQTEIWIKKYLTYLNVERGLSQNTRISYDRDLKKITVFLQQREKTLLNCDGNDLFLFLLHEKDLGRSSRTLARHLATLRGIFSFLLGEEMREDDPTEYLSSPKLGQHLPHVLSEGTIERLFKEEDIGTASSEAAQSKNNNKKKRAVTDAQEKDNALLMRNLAMIEVLYGCGLRVSELVGLRVKDIIFETKTLRCRGKGNKERIVPIGEYALKVVQDYLDQGRELLRAKNKSEMLFLNSQGKALTRQGVWNILKKWAQAHGVTENIYPHKFRHSFATHLLDHGADLRSVQEMLGHADISTTQIYTHLSRQRLIEVFRKAHPRAD</sequence>
<dbReference type="InterPro" id="IPR013762">
    <property type="entry name" value="Integrase-like_cat_sf"/>
</dbReference>
<dbReference type="InterPro" id="IPR004107">
    <property type="entry name" value="Integrase_SAM-like_N"/>
</dbReference>
<dbReference type="SUPFAM" id="SSF47823">
    <property type="entry name" value="lambda integrase-like, N-terminal domain"/>
    <property type="match status" value="1"/>
</dbReference>
<evidence type="ECO:0000256" key="9">
    <source>
        <dbReference type="ARBA" id="ARBA00023306"/>
    </source>
</evidence>
<comment type="function">
    <text evidence="10">Site-specific tyrosine recombinase, which acts by catalyzing the cutting and rejoining of the recombining DNA molecules. The XerC-XerD complex is essential to convert dimers of the bacterial chromosome into monomers to permit their segregation at cell division. It also contributes to the segregational stability of plasmids.</text>
</comment>
<dbReference type="EMBL" id="CP003344">
    <property type="protein sequence ID" value="AGA69819.1"/>
    <property type="molecule type" value="Genomic_DNA"/>
</dbReference>
<comment type="subcellular location">
    <subcellularLocation>
        <location evidence="1 10">Cytoplasm</location>
    </subcellularLocation>
</comment>
<accession>L0F7K2</accession>
<comment type="similarity">
    <text evidence="2">Belongs to the 'phage' integrase family. XerD subfamily.</text>
</comment>
<dbReference type="GO" id="GO:0051301">
    <property type="term" value="P:cell division"/>
    <property type="evidence" value="ECO:0007669"/>
    <property type="project" value="UniProtKB-KW"/>
</dbReference>
<reference evidence="15" key="1">
    <citation type="submission" date="2012-02" db="EMBL/GenBank/DDBJ databases">
        <title>Complete sequence of Desulfitobacterium dichloroeliminans LMG P-21439.</title>
        <authorList>
            <person name="Lucas S."/>
            <person name="Han J."/>
            <person name="Lapidus A."/>
            <person name="Cheng J.-F."/>
            <person name="Goodwin L."/>
            <person name="Pitluck S."/>
            <person name="Peters L."/>
            <person name="Ovchinnikova G."/>
            <person name="Teshima H."/>
            <person name="Detter J.C."/>
            <person name="Han C."/>
            <person name="Tapia R."/>
            <person name="Land M."/>
            <person name="Hauser L."/>
            <person name="Kyrpides N."/>
            <person name="Ivanova N."/>
            <person name="Pagani I."/>
            <person name="Kruse T."/>
            <person name="de Vos W.M."/>
            <person name="Boon N."/>
            <person name="Smidt H."/>
            <person name="Woyke T."/>
        </authorList>
    </citation>
    <scope>NUCLEOTIDE SEQUENCE [LARGE SCALE GENOMIC DNA]</scope>
    <source>
        <strain evidence="15">LMG P-21439 / DCA1</strain>
    </source>
</reference>
<proteinExistence type="inferred from homology"/>
<keyword evidence="15" id="KW-1185">Reference proteome</keyword>
<dbReference type="NCBIfam" id="TIGR02225">
    <property type="entry name" value="recomb_XerD"/>
    <property type="match status" value="1"/>
</dbReference>
<dbReference type="InterPro" id="IPR044068">
    <property type="entry name" value="CB"/>
</dbReference>
<dbReference type="Proteomes" id="UP000010797">
    <property type="component" value="Chromosome"/>
</dbReference>
<feature type="active site" description="O-(3'-phospho-DNA)-tyrosine intermediate" evidence="10">
    <location>
        <position position="305"/>
    </location>
</feature>
<feature type="active site" evidence="10">
    <location>
        <position position="199"/>
    </location>
</feature>
<evidence type="ECO:0000256" key="5">
    <source>
        <dbReference type="ARBA" id="ARBA00022829"/>
    </source>
</evidence>
<evidence type="ECO:0000256" key="10">
    <source>
        <dbReference type="HAMAP-Rule" id="MF_01808"/>
    </source>
</evidence>
<dbReference type="CDD" id="cd00798">
    <property type="entry name" value="INT_XerDC_C"/>
    <property type="match status" value="1"/>
</dbReference>
<comment type="similarity">
    <text evidence="10">Belongs to the 'phage' integrase family. XerC subfamily.</text>
</comment>
<feature type="domain" description="Tyr recombinase" evidence="12">
    <location>
        <begin position="109"/>
        <end position="318"/>
    </location>
</feature>
<dbReference type="SUPFAM" id="SSF56349">
    <property type="entry name" value="DNA breaking-rejoining enzymes"/>
    <property type="match status" value="1"/>
</dbReference>
<feature type="active site" evidence="10">
    <location>
        <position position="273"/>
    </location>
</feature>
<dbReference type="Pfam" id="PF02899">
    <property type="entry name" value="Phage_int_SAM_1"/>
    <property type="match status" value="1"/>
</dbReference>
<comment type="subunit">
    <text evidence="10">Forms a cyclic heterotetrameric complex composed of two molecules of XerC and two molecules of XerD.</text>
</comment>
<evidence type="ECO:0000259" key="13">
    <source>
        <dbReference type="PROSITE" id="PS51900"/>
    </source>
</evidence>
<dbReference type="InterPro" id="IPR002104">
    <property type="entry name" value="Integrase_catalytic"/>
</dbReference>
<evidence type="ECO:0000256" key="2">
    <source>
        <dbReference type="ARBA" id="ARBA00010450"/>
    </source>
</evidence>
<feature type="active site" evidence="10">
    <location>
        <position position="296"/>
    </location>
</feature>
<keyword evidence="3 10" id="KW-0963">Cytoplasm</keyword>
<evidence type="ECO:0000256" key="6">
    <source>
        <dbReference type="ARBA" id="ARBA00022908"/>
    </source>
</evidence>
<organism evidence="14 15">
    <name type="scientific">Desulfitobacterium dichloroeliminans (strain LMG P-21439 / DCA1)</name>
    <dbReference type="NCBI Taxonomy" id="871963"/>
    <lineage>
        <taxon>Bacteria</taxon>
        <taxon>Bacillati</taxon>
        <taxon>Bacillota</taxon>
        <taxon>Clostridia</taxon>
        <taxon>Eubacteriales</taxon>
        <taxon>Desulfitobacteriaceae</taxon>
        <taxon>Desulfitobacterium</taxon>
    </lineage>
</organism>
<keyword evidence="4 10" id="KW-0132">Cell division</keyword>
<evidence type="ECO:0000256" key="11">
    <source>
        <dbReference type="SAM" id="MobiDB-lite"/>
    </source>
</evidence>
<keyword evidence="9 10" id="KW-0131">Cell cycle</keyword>
<evidence type="ECO:0000256" key="8">
    <source>
        <dbReference type="ARBA" id="ARBA00023172"/>
    </source>
</evidence>
<dbReference type="InterPro" id="IPR011010">
    <property type="entry name" value="DNA_brk_join_enz"/>
</dbReference>
<dbReference type="Gene3D" id="1.10.443.10">
    <property type="entry name" value="Intergrase catalytic core"/>
    <property type="match status" value="1"/>
</dbReference>
<evidence type="ECO:0000256" key="7">
    <source>
        <dbReference type="ARBA" id="ARBA00023125"/>
    </source>
</evidence>
<dbReference type="KEGG" id="ddl:Desdi_2395"/>
<evidence type="ECO:0000313" key="14">
    <source>
        <dbReference type="EMBL" id="AGA69819.1"/>
    </source>
</evidence>
<dbReference type="NCBIfam" id="NF001399">
    <property type="entry name" value="PRK00283.1"/>
    <property type="match status" value="1"/>
</dbReference>
<dbReference type="Pfam" id="PF00589">
    <property type="entry name" value="Phage_integrase"/>
    <property type="match status" value="1"/>
</dbReference>
<evidence type="ECO:0000256" key="3">
    <source>
        <dbReference type="ARBA" id="ARBA00022490"/>
    </source>
</evidence>
<keyword evidence="5 10" id="KW-0159">Chromosome partition</keyword>
<evidence type="ECO:0000256" key="1">
    <source>
        <dbReference type="ARBA" id="ARBA00004496"/>
    </source>
</evidence>
<dbReference type="GO" id="GO:0007059">
    <property type="term" value="P:chromosome segregation"/>
    <property type="evidence" value="ECO:0007669"/>
    <property type="project" value="UniProtKB-UniRule"/>
</dbReference>
<keyword evidence="6 10" id="KW-0229">DNA integration</keyword>
<gene>
    <name evidence="10" type="primary">xerC</name>
    <name evidence="14" type="ordered locus">Desdi_2395</name>
</gene>
<dbReference type="PANTHER" id="PTHR30349">
    <property type="entry name" value="PHAGE INTEGRASE-RELATED"/>
    <property type="match status" value="1"/>
</dbReference>
<dbReference type="eggNOG" id="COG4974">
    <property type="taxonomic scope" value="Bacteria"/>
</dbReference>
<dbReference type="OrthoDB" id="9771888at2"/>